<evidence type="ECO:0000313" key="2">
    <source>
        <dbReference type="Proteomes" id="UP000219215"/>
    </source>
</evidence>
<protein>
    <submittedName>
        <fullName evidence="1">Tetratricopeptide TPR_4 protein</fullName>
    </submittedName>
</protein>
<dbReference type="PANTHER" id="PTHR12558:SF13">
    <property type="entry name" value="CELL DIVISION CYCLE PROTEIN 27 HOMOLOG"/>
    <property type="match status" value="1"/>
</dbReference>
<dbReference type="AlphaFoldDB" id="A0A2C8F4F6"/>
<dbReference type="KEGG" id="pprf:DPRO_0407"/>
<accession>A0A2C8F4F6</accession>
<dbReference type="OrthoDB" id="507476at2"/>
<dbReference type="Proteomes" id="UP000219215">
    <property type="component" value="Chromosome DPRO"/>
</dbReference>
<dbReference type="EMBL" id="LT907975">
    <property type="protein sequence ID" value="SOB57287.1"/>
    <property type="molecule type" value="Genomic_DNA"/>
</dbReference>
<gene>
    <name evidence="1" type="ORF">DPRO_0407</name>
</gene>
<evidence type="ECO:0000313" key="1">
    <source>
        <dbReference type="EMBL" id="SOB57287.1"/>
    </source>
</evidence>
<dbReference type="Pfam" id="PF13432">
    <property type="entry name" value="TPR_16"/>
    <property type="match status" value="2"/>
</dbReference>
<reference evidence="2" key="1">
    <citation type="submission" date="2017-09" db="EMBL/GenBank/DDBJ databases">
        <authorList>
            <person name="Regsiter A."/>
            <person name="William W."/>
        </authorList>
    </citation>
    <scope>NUCLEOTIDE SEQUENCE [LARGE SCALE GENOMIC DNA]</scope>
    <source>
        <strain evidence="2">500-1</strain>
    </source>
</reference>
<dbReference type="RefSeq" id="WP_097010577.1">
    <property type="nucleotide sequence ID" value="NZ_LT907975.1"/>
</dbReference>
<name>A0A2C8F4F6_9BACT</name>
<proteinExistence type="predicted"/>
<keyword evidence="2" id="KW-1185">Reference proteome</keyword>
<dbReference type="Gene3D" id="1.25.40.10">
    <property type="entry name" value="Tetratricopeptide repeat domain"/>
    <property type="match status" value="2"/>
</dbReference>
<dbReference type="PANTHER" id="PTHR12558">
    <property type="entry name" value="CELL DIVISION CYCLE 16,23,27"/>
    <property type="match status" value="1"/>
</dbReference>
<organism evidence="1 2">
    <name type="scientific">Pseudodesulfovibrio profundus</name>
    <dbReference type="NCBI Taxonomy" id="57320"/>
    <lineage>
        <taxon>Bacteria</taxon>
        <taxon>Pseudomonadati</taxon>
        <taxon>Thermodesulfobacteriota</taxon>
        <taxon>Desulfovibrionia</taxon>
        <taxon>Desulfovibrionales</taxon>
        <taxon>Desulfovibrionaceae</taxon>
    </lineage>
</organism>
<sequence>MAWKIFSRKKNTGYEENVKAAREAGGGELLPAQDTRAAIEELSQVVKNDPEAVEIYLALGNLYRSQGEIERAIQIRNSLIVRPGLDRKFKARALFELGRDFRRGGFLDRAEKAFEDASSSGYDSAPIQSEMARLAAERGGYEKAADAYGKLGLPLPQANNLVRLAKEYFSEGKESQAHRSLRHAIRAYPGAIEAWLEQLIQAYKAGNTRRLGDILKDALSKVAPELRFVLLEGLVQEMNRAEKSISQPLADHTEWERAAPDKDVATVVASTLEGQEPDVLLLYYGAVFFLRVGKREEAKDWLEKALVLQPGFWLARLELFELSKVDQTLTPFFKEQLDFFMGHARNVRRFYCRRCGLKRDQIFFNCPRCRSWHSIAYRTDFSQ</sequence>
<dbReference type="InterPro" id="IPR011990">
    <property type="entry name" value="TPR-like_helical_dom_sf"/>
</dbReference>
<dbReference type="SUPFAM" id="SSF48452">
    <property type="entry name" value="TPR-like"/>
    <property type="match status" value="1"/>
</dbReference>